<feature type="compositionally biased region" description="Gly residues" evidence="1">
    <location>
        <begin position="689"/>
        <end position="699"/>
    </location>
</feature>
<comment type="caution">
    <text evidence="2">The sequence shown here is derived from an EMBL/GenBank/DDBJ whole genome shotgun (WGS) entry which is preliminary data.</text>
</comment>
<feature type="compositionally biased region" description="Polar residues" evidence="1">
    <location>
        <begin position="370"/>
        <end position="383"/>
    </location>
</feature>
<dbReference type="EMBL" id="JAPUFD010000003">
    <property type="protein sequence ID" value="MDI1486282.1"/>
    <property type="molecule type" value="Genomic_DNA"/>
</dbReference>
<feature type="compositionally biased region" description="Basic and acidic residues" evidence="1">
    <location>
        <begin position="172"/>
        <end position="207"/>
    </location>
</feature>
<feature type="compositionally biased region" description="Low complexity" evidence="1">
    <location>
        <begin position="460"/>
        <end position="474"/>
    </location>
</feature>
<reference evidence="2" key="1">
    <citation type="journal article" date="2023" name="Genome Biol. Evol.">
        <title>First Whole Genome Sequence and Flow Cytometry Genome Size Data for the Lichen-Forming Fungus Ramalina farinacea (Ascomycota).</title>
        <authorList>
            <person name="Llewellyn T."/>
            <person name="Mian S."/>
            <person name="Hill R."/>
            <person name="Leitch I.J."/>
            <person name="Gaya E."/>
        </authorList>
    </citation>
    <scope>NUCLEOTIDE SEQUENCE</scope>
    <source>
        <strain evidence="2">LIQ254RAFAR</strain>
    </source>
</reference>
<dbReference type="InterPro" id="IPR046784">
    <property type="entry name" value="Eap1"/>
</dbReference>
<keyword evidence="3" id="KW-1185">Reference proteome</keyword>
<feature type="compositionally biased region" description="Basic and acidic residues" evidence="1">
    <location>
        <begin position="299"/>
        <end position="314"/>
    </location>
</feature>
<feature type="compositionally biased region" description="Polar residues" evidence="1">
    <location>
        <begin position="535"/>
        <end position="544"/>
    </location>
</feature>
<feature type="region of interest" description="Disordered" evidence="1">
    <location>
        <begin position="1"/>
        <end position="349"/>
    </location>
</feature>
<gene>
    <name evidence="2" type="ORF">OHK93_005509</name>
</gene>
<evidence type="ECO:0000313" key="3">
    <source>
        <dbReference type="Proteomes" id="UP001161017"/>
    </source>
</evidence>
<evidence type="ECO:0000313" key="2">
    <source>
        <dbReference type="EMBL" id="MDI1486282.1"/>
    </source>
</evidence>
<feature type="compositionally biased region" description="Pro residues" evidence="1">
    <location>
        <begin position="624"/>
        <end position="635"/>
    </location>
</feature>
<organism evidence="2 3">
    <name type="scientific">Ramalina farinacea</name>
    <dbReference type="NCBI Taxonomy" id="258253"/>
    <lineage>
        <taxon>Eukaryota</taxon>
        <taxon>Fungi</taxon>
        <taxon>Dikarya</taxon>
        <taxon>Ascomycota</taxon>
        <taxon>Pezizomycotina</taxon>
        <taxon>Lecanoromycetes</taxon>
        <taxon>OSLEUM clade</taxon>
        <taxon>Lecanoromycetidae</taxon>
        <taxon>Lecanorales</taxon>
        <taxon>Lecanorineae</taxon>
        <taxon>Ramalinaceae</taxon>
        <taxon>Ramalina</taxon>
    </lineage>
</organism>
<protein>
    <submittedName>
        <fullName evidence="2">Uncharacterized protein</fullName>
    </submittedName>
</protein>
<feature type="compositionally biased region" description="Polar residues" evidence="1">
    <location>
        <begin position="440"/>
        <end position="454"/>
    </location>
</feature>
<evidence type="ECO:0000256" key="1">
    <source>
        <dbReference type="SAM" id="MobiDB-lite"/>
    </source>
</evidence>
<proteinExistence type="predicted"/>
<accession>A0AA43QGV5</accession>
<dbReference type="AlphaFoldDB" id="A0AA43QGV5"/>
<feature type="compositionally biased region" description="Basic and acidic residues" evidence="1">
    <location>
        <begin position="214"/>
        <end position="272"/>
    </location>
</feature>
<feature type="compositionally biased region" description="Basic and acidic residues" evidence="1">
    <location>
        <begin position="553"/>
        <end position="567"/>
    </location>
</feature>
<sequence length="711" mass="77850">MARSYSREELLSLRNSPHVFKPASLPPLDEWMGPTLEQQLNAMHQRGAKGNPGRSKNDEANSNETNAARRPTFESRGKSTTAPEDIVLGPPKTAFASASGRNPIRSNPAGQDAEGAPNERGYHREKYTREGQRHERDDNQNREARPGQNHNRRSIKDDVEMWSSARQPRTGGIDDRDKRNDENGHARDRGGGERPLRGFDKLRREGNQDANGEFAERRSMAPRSRDALSWGRDVEKHDGDGENSERMRPRGTRGGEKARHRDHDRGWDRAPQQDEDPLWMDEPEPKEERRNGPTQADFEEFRAKMKAGKKDKGQADAPTREPASTHDRTTSGASQGIGKTKAEGRLNLGDLNDALFYDSLLGQAKKENKTPSTSAEESQQTILNAAAKIAKPSKFSSFFNVDNGPKQQATLNPPPENASSEDKAGFQRILNLLGQQQQQPLSSSEKTPPRSSLASMFADMQQSPPMQSPPSSQQDNTRSPPPNVRKTKDSEYLLNLMRQPQKAGPGDPRMNAGPRLDLDDGPGMSSFAQFAMSPPQETTHQPLPSSAPPPGFFDDHPMQEMPPRDKLNPNAGNQRPGPPGLFDLFNNRQRPPPSGLPPGLSQRPPGFDPLPPGFGQPQNQPRQGMPPPGFVPPPTQQRGPAMAPGMFPSRPNGQGMPPPPPGFMNMGSAPPPPGFPTMGLGPDGPPFGVAGGGRGGFDFGQGFSPPGQQRR</sequence>
<feature type="compositionally biased region" description="Basic and acidic residues" evidence="1">
    <location>
        <begin position="120"/>
        <end position="145"/>
    </location>
</feature>
<name>A0AA43QGV5_9LECA</name>
<feature type="compositionally biased region" description="Acidic residues" evidence="1">
    <location>
        <begin position="273"/>
        <end position="285"/>
    </location>
</feature>
<feature type="compositionally biased region" description="Basic and acidic residues" evidence="1">
    <location>
        <begin position="1"/>
        <end position="11"/>
    </location>
</feature>
<dbReference type="Pfam" id="PF20566">
    <property type="entry name" value="Eap1"/>
    <property type="match status" value="1"/>
</dbReference>
<feature type="compositionally biased region" description="Polar residues" evidence="1">
    <location>
        <begin position="394"/>
        <end position="411"/>
    </location>
</feature>
<feature type="region of interest" description="Disordered" evidence="1">
    <location>
        <begin position="365"/>
        <end position="711"/>
    </location>
</feature>
<dbReference type="Proteomes" id="UP001161017">
    <property type="component" value="Unassembled WGS sequence"/>
</dbReference>